<gene>
    <name evidence="2" type="ORF">QJ522_11960</name>
</gene>
<feature type="transmembrane region" description="Helical" evidence="1">
    <location>
        <begin position="376"/>
        <end position="394"/>
    </location>
</feature>
<dbReference type="EMBL" id="JASCXX010000013">
    <property type="protein sequence ID" value="MDI6449763.1"/>
    <property type="molecule type" value="Genomic_DNA"/>
</dbReference>
<comment type="caution">
    <text evidence="2">The sequence shown here is derived from an EMBL/GenBank/DDBJ whole genome shotgun (WGS) entry which is preliminary data.</text>
</comment>
<evidence type="ECO:0000313" key="2">
    <source>
        <dbReference type="EMBL" id="MDI6449763.1"/>
    </source>
</evidence>
<name>A0AAW6U1Q0_9BACT</name>
<feature type="transmembrane region" description="Helical" evidence="1">
    <location>
        <begin position="177"/>
        <end position="193"/>
    </location>
</feature>
<accession>A0AAW6U1Q0</accession>
<feature type="transmembrane region" description="Helical" evidence="1">
    <location>
        <begin position="273"/>
        <end position="291"/>
    </location>
</feature>
<evidence type="ECO:0000313" key="3">
    <source>
        <dbReference type="Proteomes" id="UP001431776"/>
    </source>
</evidence>
<feature type="transmembrane region" description="Helical" evidence="1">
    <location>
        <begin position="42"/>
        <end position="61"/>
    </location>
</feature>
<sequence>MERRDELGQDGCVDAAEPSANRTVRAMLACTARLLGSRYVPAILAVAAVAVSLPAVGKGLLNDDYMQRATVLGPSPFLDRLAPTGLAPDGPMGLRRVLADLYIAVDPERNFDALRAYGALPWWTYEGYRVAFWRPVAALTHWLDHRLFPNSLALMHLHSILWFAAVVWLVAALYRRFIDAAPVAGLAALLFLLDDGSYFPTMWLANRNLLICLFFGILSVVLHDRWRRDRWRPAAVLAPLCLSLSLLSAEAGIATVAYLFAYEAVLMAGRWRGRVLALAPAVGVVVLWRLVYNVLGYGASGGGFYFDPVREPVDYVIASLQRAPFLLAGQWTTIPPELYSFLPPTSRIALWLVLSVLTVLIPLQLWPFFRLHRRSRFWLVGMVLSAVPFCATLPMSRSLLFVAIGAFGLIAEFIASWLADAWDDTGRITRIQAVYARPRWLWVVTRNLFVVFVVVHLPLAAAGRVMAPRVADGMQKRVARTMDLGPLRGVQRQDVVVVNAPNPASFLYEPYLRAYEEQTLPRGFRLLAPGFDEVEVARPSANVLTVRSVSQGLFDCQREGARADFVYFFRYLSDSRGPGHPLKVGDRFVLDRMTAEVLAVDDAGLPQEVAFEFDVALEDASLRWRWWDWDKRRYKPFVPPPIGEAVILAGPF</sequence>
<keyword evidence="3" id="KW-1185">Reference proteome</keyword>
<dbReference type="RefSeq" id="WP_349245172.1">
    <property type="nucleotide sequence ID" value="NZ_JASCXX010000013.1"/>
</dbReference>
<feature type="transmembrane region" description="Helical" evidence="1">
    <location>
        <begin position="440"/>
        <end position="459"/>
    </location>
</feature>
<evidence type="ECO:0008006" key="4">
    <source>
        <dbReference type="Google" id="ProtNLM"/>
    </source>
</evidence>
<proteinExistence type="predicted"/>
<feature type="transmembrane region" description="Helical" evidence="1">
    <location>
        <begin position="348"/>
        <end position="369"/>
    </location>
</feature>
<keyword evidence="1" id="KW-0812">Transmembrane</keyword>
<dbReference type="AlphaFoldDB" id="A0AAW6U1Q0"/>
<keyword evidence="1" id="KW-1133">Transmembrane helix</keyword>
<feature type="transmembrane region" description="Helical" evidence="1">
    <location>
        <begin position="152"/>
        <end position="171"/>
    </location>
</feature>
<dbReference type="Proteomes" id="UP001431776">
    <property type="component" value="Unassembled WGS sequence"/>
</dbReference>
<protein>
    <recommendedName>
        <fullName evidence="4">Glycosyltransferase RgtA/B/C/D-like domain-containing protein</fullName>
    </recommendedName>
</protein>
<feature type="transmembrane region" description="Helical" evidence="1">
    <location>
        <begin position="205"/>
        <end position="222"/>
    </location>
</feature>
<feature type="transmembrane region" description="Helical" evidence="1">
    <location>
        <begin position="400"/>
        <end position="419"/>
    </location>
</feature>
<organism evidence="2 3">
    <name type="scientific">Anaerobaca lacustris</name>
    <dbReference type="NCBI Taxonomy" id="3044600"/>
    <lineage>
        <taxon>Bacteria</taxon>
        <taxon>Pseudomonadati</taxon>
        <taxon>Planctomycetota</taxon>
        <taxon>Phycisphaerae</taxon>
        <taxon>Sedimentisphaerales</taxon>
        <taxon>Anaerobacaceae</taxon>
        <taxon>Anaerobaca</taxon>
    </lineage>
</organism>
<keyword evidence="1" id="KW-0472">Membrane</keyword>
<evidence type="ECO:0000256" key="1">
    <source>
        <dbReference type="SAM" id="Phobius"/>
    </source>
</evidence>
<reference evidence="2" key="1">
    <citation type="submission" date="2023-05" db="EMBL/GenBank/DDBJ databases">
        <title>Anaerotaeda fermentans gen. nov., sp. nov., a novel anaerobic planctomycete of the new family within the order Sedimentisphaerales isolated from Taman Peninsula, Russia.</title>
        <authorList>
            <person name="Khomyakova M.A."/>
            <person name="Merkel A.Y."/>
            <person name="Slobodkin A.I."/>
        </authorList>
    </citation>
    <scope>NUCLEOTIDE SEQUENCE</scope>
    <source>
        <strain evidence="2">M17dextr</strain>
    </source>
</reference>